<dbReference type="Proteomes" id="UP001195914">
    <property type="component" value="Unassembled WGS sequence"/>
</dbReference>
<organism evidence="1 2">
    <name type="scientific">Babesia divergens</name>
    <dbReference type="NCBI Taxonomy" id="32595"/>
    <lineage>
        <taxon>Eukaryota</taxon>
        <taxon>Sar</taxon>
        <taxon>Alveolata</taxon>
        <taxon>Apicomplexa</taxon>
        <taxon>Aconoidasida</taxon>
        <taxon>Piroplasmida</taxon>
        <taxon>Babesiidae</taxon>
        <taxon>Babesia</taxon>
    </lineage>
</organism>
<gene>
    <name evidence="1" type="ORF">X943_003509</name>
</gene>
<reference evidence="1" key="2">
    <citation type="submission" date="2021-05" db="EMBL/GenBank/DDBJ databases">
        <authorList>
            <person name="Pain A."/>
        </authorList>
    </citation>
    <scope>NUCLEOTIDE SEQUENCE</scope>
    <source>
        <strain evidence="1">1802A</strain>
    </source>
</reference>
<comment type="caution">
    <text evidence="1">The sequence shown here is derived from an EMBL/GenBank/DDBJ whole genome shotgun (WGS) entry which is preliminary data.</text>
</comment>
<sequence length="724" mass="78060">MCIVGEALSSSLSVLRTLRSVLIGSLGPLGRITLMVCYMYYTDVFVGQTGNNIVNLKDALKAELPDFNVNSNDLTQLVQGLCLFMGYPSCLCKPKKSVEESLKKISGELKEEVENYKCKFISIPKPSLNCNSCKSLVVCKCCVLDCIREVLKSNCKCVKGSNNTCTCSNVEPKRCCKDLLEKLKASLSLLNLKADMETLCKCPDDCCDKGVCTKASQGCTVCPNSKATSDYTVTGLGLLRPSPKRLAEKLEKFFGSGPGPKGSCGCKCGSGESCCCLACDSNQCAQACSCSGSGKCGHQSQPQPQSQDCPCKTFCSNINSIKVPSDSSDMTCCSGGSKCHCQVGGTCSTSPPGQTCCDANKSLKCLIRRLVNFFNGLSLDSSKSDCSKLCCEIFCVLKISYFLKKLFNASKGLAGKDSCGKCKGKGPGGNKCENSKAKTGTCCGGTISACKSPDCCQGCPECNAIKLGKALQELQYSGPCGQDLYRLLDDFLHYCCNVFMGHKDFIRDTVLEAVKDCSKCGKSGPNSKNWQACECSTYGSCLACDTLLKDSKLMSILRHGYVSSYDSKASFPSSGEQEKAAKIFLGMLPCLYYGLKIVFDRSKYNSGFAGWHDISVNSDGKPESALAKFFYAWGFQTIESSGSSTIHLDPLLQAMVLPVLLENLFTPESNGILKNLFQTSKKYFAMNVFTPDPSNPSPTTVRSMLLWLYGLRFTSGFPSLVENS</sequence>
<dbReference type="AlphaFoldDB" id="A0AAD9LG10"/>
<name>A0AAD9LG10_BABDI</name>
<reference evidence="1" key="1">
    <citation type="journal article" date="2014" name="Nucleic Acids Res.">
        <title>The evolutionary dynamics of variant antigen genes in Babesia reveal a history of genomic innovation underlying host-parasite interaction.</title>
        <authorList>
            <person name="Jackson A.P."/>
            <person name="Otto T.D."/>
            <person name="Darby A."/>
            <person name="Ramaprasad A."/>
            <person name="Xia D."/>
            <person name="Echaide I.E."/>
            <person name="Farber M."/>
            <person name="Gahlot S."/>
            <person name="Gamble J."/>
            <person name="Gupta D."/>
            <person name="Gupta Y."/>
            <person name="Jackson L."/>
            <person name="Malandrin L."/>
            <person name="Malas T.B."/>
            <person name="Moussa E."/>
            <person name="Nair M."/>
            <person name="Reid A.J."/>
            <person name="Sanders M."/>
            <person name="Sharma J."/>
            <person name="Tracey A."/>
            <person name="Quail M.A."/>
            <person name="Weir W."/>
            <person name="Wastling J.M."/>
            <person name="Hall N."/>
            <person name="Willadsen P."/>
            <person name="Lingelbach K."/>
            <person name="Shiels B."/>
            <person name="Tait A."/>
            <person name="Berriman M."/>
            <person name="Allred D.R."/>
            <person name="Pain A."/>
        </authorList>
    </citation>
    <scope>NUCLEOTIDE SEQUENCE</scope>
    <source>
        <strain evidence="1">1802A</strain>
    </source>
</reference>
<protein>
    <submittedName>
        <fullName evidence="1">Variant erythrocyte surface antigen-1</fullName>
    </submittedName>
</protein>
<proteinExistence type="predicted"/>
<feature type="non-terminal residue" evidence="1">
    <location>
        <position position="724"/>
    </location>
</feature>
<keyword evidence="2" id="KW-1185">Reference proteome</keyword>
<dbReference type="EMBL" id="JAHBMH010000055">
    <property type="protein sequence ID" value="KAK1935318.1"/>
    <property type="molecule type" value="Genomic_DNA"/>
</dbReference>
<evidence type="ECO:0000313" key="1">
    <source>
        <dbReference type="EMBL" id="KAK1935318.1"/>
    </source>
</evidence>
<evidence type="ECO:0000313" key="2">
    <source>
        <dbReference type="Proteomes" id="UP001195914"/>
    </source>
</evidence>
<accession>A0AAD9LG10</accession>